<dbReference type="InterPro" id="IPR043129">
    <property type="entry name" value="ATPase_NBD"/>
</dbReference>
<protein>
    <submittedName>
        <fullName evidence="4">Uncharacterized protein</fullName>
    </submittedName>
</protein>
<sequence length="592" mass="66571">MELSVIRTPDLVVAIDVGSTYSGYAWQWRTNFSSNKQNVEFNTNWGQGTPQIHKTNTAILLKDDSTAQFGLKIVTFGYRAEHRYATICSDGKEKEEEYHLFKRFKLLLYRVTGRDGEQEPGVEDSNGILFKLSDIMALFIKAMKEDFYTKQSTTQNITNVLWVLTVPAIWSEKAKQFMRLAAEQAGIERKHLLLASEPEAAAIYCLNLPPEQQAAMNNVGTPGHCFLTVDLGGGTADLSAVRVEEDGLLRELCCERGNLIGGQSVNDAFFQACNDDFEGTEWKKKFTEATPFEMMKIEHEFEKCKLAIGAEEMDETIQLPLPRSVRDSFRTGKIKVNRSQTRISITGEEDLRFETSFVRDHLFDQACKMINQVIETVLENQKDIQTVVLVGGFAESPIVQENIKSLLQQKYPSVAVVVPTSPFRAVLMGAVLYGHDMFIYRSRVSRATYGVKGISVFDEKKHDESKKWFNTDTGINYCKDIFDIHVEKGQSVVLKEQTGGKNYIPLYKNQKSITLPLFVADTCGPSEGNVMYTTHPSCKKVGEIRVDLSDTDAPNSERKVCVKMIYGGSQLSVIATELTTGKEYNAEIHFNA</sequence>
<evidence type="ECO:0000313" key="5">
    <source>
        <dbReference type="Proteomes" id="UP000828390"/>
    </source>
</evidence>
<evidence type="ECO:0000256" key="1">
    <source>
        <dbReference type="ARBA" id="ARBA00007381"/>
    </source>
</evidence>
<dbReference type="Pfam" id="PF00012">
    <property type="entry name" value="HSP70"/>
    <property type="match status" value="1"/>
</dbReference>
<evidence type="ECO:0000256" key="2">
    <source>
        <dbReference type="ARBA" id="ARBA00022741"/>
    </source>
</evidence>
<reference evidence="4" key="1">
    <citation type="journal article" date="2019" name="bioRxiv">
        <title>The Genome of the Zebra Mussel, Dreissena polymorpha: A Resource for Invasive Species Research.</title>
        <authorList>
            <person name="McCartney M.A."/>
            <person name="Auch B."/>
            <person name="Kono T."/>
            <person name="Mallez S."/>
            <person name="Zhang Y."/>
            <person name="Obille A."/>
            <person name="Becker A."/>
            <person name="Abrahante J.E."/>
            <person name="Garbe J."/>
            <person name="Badalamenti J.P."/>
            <person name="Herman A."/>
            <person name="Mangelson H."/>
            <person name="Liachko I."/>
            <person name="Sullivan S."/>
            <person name="Sone E.D."/>
            <person name="Koren S."/>
            <person name="Silverstein K.A.T."/>
            <person name="Beckman K.B."/>
            <person name="Gohl D.M."/>
        </authorList>
    </citation>
    <scope>NUCLEOTIDE SEQUENCE</scope>
    <source>
        <strain evidence="4">Duluth1</strain>
        <tissue evidence="4">Whole animal</tissue>
    </source>
</reference>
<dbReference type="Proteomes" id="UP000828390">
    <property type="component" value="Unassembled WGS sequence"/>
</dbReference>
<dbReference type="CDD" id="cd10229">
    <property type="entry name" value="ASKHA_NBD_HSP70_HSPA12"/>
    <property type="match status" value="1"/>
</dbReference>
<reference evidence="4" key="2">
    <citation type="submission" date="2020-11" db="EMBL/GenBank/DDBJ databases">
        <authorList>
            <person name="McCartney M.A."/>
            <person name="Auch B."/>
            <person name="Kono T."/>
            <person name="Mallez S."/>
            <person name="Becker A."/>
            <person name="Gohl D.M."/>
            <person name="Silverstein K.A.T."/>
            <person name="Koren S."/>
            <person name="Bechman K.B."/>
            <person name="Herman A."/>
            <person name="Abrahante J.E."/>
            <person name="Garbe J."/>
        </authorList>
    </citation>
    <scope>NUCLEOTIDE SEQUENCE</scope>
    <source>
        <strain evidence="4">Duluth1</strain>
        <tissue evidence="4">Whole animal</tissue>
    </source>
</reference>
<evidence type="ECO:0000256" key="3">
    <source>
        <dbReference type="ARBA" id="ARBA00022840"/>
    </source>
</evidence>
<dbReference type="Gene3D" id="3.30.420.40">
    <property type="match status" value="2"/>
</dbReference>
<keyword evidence="2" id="KW-0547">Nucleotide-binding</keyword>
<organism evidence="4 5">
    <name type="scientific">Dreissena polymorpha</name>
    <name type="common">Zebra mussel</name>
    <name type="synonym">Mytilus polymorpha</name>
    <dbReference type="NCBI Taxonomy" id="45954"/>
    <lineage>
        <taxon>Eukaryota</taxon>
        <taxon>Metazoa</taxon>
        <taxon>Spiralia</taxon>
        <taxon>Lophotrochozoa</taxon>
        <taxon>Mollusca</taxon>
        <taxon>Bivalvia</taxon>
        <taxon>Autobranchia</taxon>
        <taxon>Heteroconchia</taxon>
        <taxon>Euheterodonta</taxon>
        <taxon>Imparidentia</taxon>
        <taxon>Neoheterodontei</taxon>
        <taxon>Myida</taxon>
        <taxon>Dreissenoidea</taxon>
        <taxon>Dreissenidae</taxon>
        <taxon>Dreissena</taxon>
    </lineage>
</organism>
<dbReference type="GO" id="GO:0005524">
    <property type="term" value="F:ATP binding"/>
    <property type="evidence" value="ECO:0007669"/>
    <property type="project" value="UniProtKB-KW"/>
</dbReference>
<comment type="caution">
    <text evidence="4">The sequence shown here is derived from an EMBL/GenBank/DDBJ whole genome shotgun (WGS) entry which is preliminary data.</text>
</comment>
<keyword evidence="3" id="KW-0067">ATP-binding</keyword>
<keyword evidence="5" id="KW-1185">Reference proteome</keyword>
<dbReference type="PANTHER" id="PTHR14187">
    <property type="entry name" value="ALPHA KINASE/ELONGATION FACTOR 2 KINASE"/>
    <property type="match status" value="1"/>
</dbReference>
<accession>A0A9D4DBB3</accession>
<dbReference type="EMBL" id="JAIWYP010000010">
    <property type="protein sequence ID" value="KAH3746492.1"/>
    <property type="molecule type" value="Genomic_DNA"/>
</dbReference>
<dbReference type="OrthoDB" id="2963168at2759"/>
<dbReference type="AlphaFoldDB" id="A0A9D4DBB3"/>
<evidence type="ECO:0000313" key="4">
    <source>
        <dbReference type="EMBL" id="KAH3746492.1"/>
    </source>
</evidence>
<comment type="similarity">
    <text evidence="1">Belongs to the heat shock protein 70 family.</text>
</comment>
<dbReference type="PANTHER" id="PTHR14187:SF5">
    <property type="entry name" value="HEAT SHOCK 70 KDA PROTEIN 12A"/>
    <property type="match status" value="1"/>
</dbReference>
<dbReference type="PRINTS" id="PR00301">
    <property type="entry name" value="HEATSHOCK70"/>
</dbReference>
<dbReference type="SUPFAM" id="SSF53067">
    <property type="entry name" value="Actin-like ATPase domain"/>
    <property type="match status" value="2"/>
</dbReference>
<dbReference type="InterPro" id="IPR013126">
    <property type="entry name" value="Hsp_70_fam"/>
</dbReference>
<dbReference type="GO" id="GO:0140662">
    <property type="term" value="F:ATP-dependent protein folding chaperone"/>
    <property type="evidence" value="ECO:0007669"/>
    <property type="project" value="InterPro"/>
</dbReference>
<name>A0A9D4DBB3_DREPO</name>
<gene>
    <name evidence="4" type="ORF">DPMN_180900</name>
</gene>
<proteinExistence type="inferred from homology"/>